<dbReference type="EMBL" id="JAHRIN010050633">
    <property type="protein sequence ID" value="MEQ2208643.1"/>
    <property type="molecule type" value="Genomic_DNA"/>
</dbReference>
<accession>A0ABV0RM65</accession>
<proteinExistence type="predicted"/>
<feature type="non-terminal residue" evidence="1">
    <location>
        <position position="1"/>
    </location>
</feature>
<evidence type="ECO:0000313" key="2">
    <source>
        <dbReference type="Proteomes" id="UP001434883"/>
    </source>
</evidence>
<name>A0ABV0RM65_9TELE</name>
<sequence length="79" mass="9269">THEFRQWESEERQCTIQETSLRSFRPECYSEPKGRDVSERLIGSDTTEKLSGLLHVLSSVTFKRVQRYPGGRGRPREKE</sequence>
<protein>
    <submittedName>
        <fullName evidence="1">Uncharacterized protein</fullName>
    </submittedName>
</protein>
<evidence type="ECO:0000313" key="1">
    <source>
        <dbReference type="EMBL" id="MEQ2208643.1"/>
    </source>
</evidence>
<keyword evidence="2" id="KW-1185">Reference proteome</keyword>
<dbReference type="Proteomes" id="UP001434883">
    <property type="component" value="Unassembled WGS sequence"/>
</dbReference>
<gene>
    <name evidence="1" type="ORF">XENOCAPTIV_009945</name>
</gene>
<reference evidence="1 2" key="1">
    <citation type="submission" date="2021-06" db="EMBL/GenBank/DDBJ databases">
        <authorList>
            <person name="Palmer J.M."/>
        </authorList>
    </citation>
    <scope>NUCLEOTIDE SEQUENCE [LARGE SCALE GENOMIC DNA]</scope>
    <source>
        <strain evidence="1 2">XC_2019</strain>
        <tissue evidence="1">Muscle</tissue>
    </source>
</reference>
<comment type="caution">
    <text evidence="1">The sequence shown here is derived from an EMBL/GenBank/DDBJ whole genome shotgun (WGS) entry which is preliminary data.</text>
</comment>
<organism evidence="1 2">
    <name type="scientific">Xenoophorus captivus</name>
    <dbReference type="NCBI Taxonomy" id="1517983"/>
    <lineage>
        <taxon>Eukaryota</taxon>
        <taxon>Metazoa</taxon>
        <taxon>Chordata</taxon>
        <taxon>Craniata</taxon>
        <taxon>Vertebrata</taxon>
        <taxon>Euteleostomi</taxon>
        <taxon>Actinopterygii</taxon>
        <taxon>Neopterygii</taxon>
        <taxon>Teleostei</taxon>
        <taxon>Neoteleostei</taxon>
        <taxon>Acanthomorphata</taxon>
        <taxon>Ovalentaria</taxon>
        <taxon>Atherinomorphae</taxon>
        <taxon>Cyprinodontiformes</taxon>
        <taxon>Goodeidae</taxon>
        <taxon>Xenoophorus</taxon>
    </lineage>
</organism>